<evidence type="ECO:0000313" key="3">
    <source>
        <dbReference type="Proteomes" id="UP000191901"/>
    </source>
</evidence>
<protein>
    <submittedName>
        <fullName evidence="2">Uncharacterized protein</fullName>
    </submittedName>
</protein>
<reference evidence="2 3" key="1">
    <citation type="journal article" date="2016" name="Biochim. Biophys. Acta">
        <title>Characterization of red-shifted phycobilisomes isolated from the chlorophyll f-containing cyanobacterium Halomicronema hongdechloris.</title>
        <authorList>
            <person name="Li Y."/>
            <person name="Lin Y."/>
            <person name="Garvey C.J."/>
            <person name="Birch D."/>
            <person name="Corkery R.W."/>
            <person name="Loughlin P.C."/>
            <person name="Scheer H."/>
            <person name="Willows R.D."/>
            <person name="Chen M."/>
        </authorList>
    </citation>
    <scope>NUCLEOTIDE SEQUENCE [LARGE SCALE GENOMIC DNA]</scope>
    <source>
        <strain evidence="2 3">C2206</strain>
    </source>
</reference>
<name>A0A1Z3HPJ6_9CYAN</name>
<dbReference type="AlphaFoldDB" id="A0A1Z3HPJ6"/>
<evidence type="ECO:0000256" key="1">
    <source>
        <dbReference type="SAM" id="Phobius"/>
    </source>
</evidence>
<evidence type="ECO:0000313" key="2">
    <source>
        <dbReference type="EMBL" id="ASC72221.1"/>
    </source>
</evidence>
<keyword evidence="3" id="KW-1185">Reference proteome</keyword>
<dbReference type="EMBL" id="CP021983">
    <property type="protein sequence ID" value="ASC72221.1"/>
    <property type="molecule type" value="Genomic_DNA"/>
</dbReference>
<keyword evidence="1" id="KW-0812">Transmembrane</keyword>
<organism evidence="2 3">
    <name type="scientific">Halomicronema hongdechloris C2206</name>
    <dbReference type="NCBI Taxonomy" id="1641165"/>
    <lineage>
        <taxon>Bacteria</taxon>
        <taxon>Bacillati</taxon>
        <taxon>Cyanobacteriota</taxon>
        <taxon>Cyanophyceae</taxon>
        <taxon>Nodosilineales</taxon>
        <taxon>Nodosilineaceae</taxon>
        <taxon>Halomicronema</taxon>
    </lineage>
</organism>
<sequence length="39" mass="4294">MVLDASVLIILALAIGYLVIVYGLLTLAHRVERRSKPES</sequence>
<keyword evidence="1" id="KW-0472">Membrane</keyword>
<dbReference type="Proteomes" id="UP000191901">
    <property type="component" value="Chromosome"/>
</dbReference>
<proteinExistence type="predicted"/>
<keyword evidence="1" id="KW-1133">Transmembrane helix</keyword>
<dbReference type="KEGG" id="hhg:XM38_031760"/>
<accession>A0A1Z3HPJ6</accession>
<gene>
    <name evidence="2" type="ORF">XM38_031760</name>
</gene>
<feature type="transmembrane region" description="Helical" evidence="1">
    <location>
        <begin position="6"/>
        <end position="28"/>
    </location>
</feature>